<evidence type="ECO:0000313" key="6">
    <source>
        <dbReference type="Proteomes" id="UP000239757"/>
    </source>
</evidence>
<evidence type="ECO:0000313" key="5">
    <source>
        <dbReference type="EMBL" id="PPS14427.1"/>
    </source>
</evidence>
<feature type="region of interest" description="Disordered" evidence="3">
    <location>
        <begin position="26"/>
        <end position="64"/>
    </location>
</feature>
<dbReference type="InterPro" id="IPR005735">
    <property type="entry name" value="Znf_LSD1"/>
</dbReference>
<evidence type="ECO:0000256" key="1">
    <source>
        <dbReference type="ARBA" id="ARBA00004123"/>
    </source>
</evidence>
<name>A0A2P5YFQ8_GOSBA</name>
<dbReference type="AlphaFoldDB" id="A0A2P5YFQ8"/>
<evidence type="ECO:0000259" key="4">
    <source>
        <dbReference type="Pfam" id="PF06943"/>
    </source>
</evidence>
<feature type="compositionally biased region" description="Polar residues" evidence="3">
    <location>
        <begin position="47"/>
        <end position="56"/>
    </location>
</feature>
<organism evidence="5 6">
    <name type="scientific">Gossypium barbadense</name>
    <name type="common">Sea Island cotton</name>
    <name type="synonym">Hibiscus barbadensis</name>
    <dbReference type="NCBI Taxonomy" id="3634"/>
    <lineage>
        <taxon>Eukaryota</taxon>
        <taxon>Viridiplantae</taxon>
        <taxon>Streptophyta</taxon>
        <taxon>Embryophyta</taxon>
        <taxon>Tracheophyta</taxon>
        <taxon>Spermatophyta</taxon>
        <taxon>Magnoliopsida</taxon>
        <taxon>eudicotyledons</taxon>
        <taxon>Gunneridae</taxon>
        <taxon>Pentapetalae</taxon>
        <taxon>rosids</taxon>
        <taxon>malvids</taxon>
        <taxon>Malvales</taxon>
        <taxon>Malvaceae</taxon>
        <taxon>Malvoideae</taxon>
        <taxon>Gossypium</taxon>
    </lineage>
</organism>
<dbReference type="EMBL" id="KZ663255">
    <property type="protein sequence ID" value="PPS14427.1"/>
    <property type="molecule type" value="Genomic_DNA"/>
</dbReference>
<dbReference type="Pfam" id="PF06943">
    <property type="entry name" value="zf-LSD1"/>
    <property type="match status" value="1"/>
</dbReference>
<evidence type="ECO:0000256" key="2">
    <source>
        <dbReference type="ARBA" id="ARBA00023242"/>
    </source>
</evidence>
<dbReference type="Proteomes" id="UP000239757">
    <property type="component" value="Unassembled WGS sequence"/>
</dbReference>
<comment type="subcellular location">
    <subcellularLocation>
        <location evidence="1">Nucleus</location>
    </subcellularLocation>
</comment>
<feature type="domain" description="Zinc finger LSD1-type" evidence="4">
    <location>
        <begin position="258"/>
        <end position="282"/>
    </location>
</feature>
<dbReference type="OrthoDB" id="509329at2759"/>
<dbReference type="PANTHER" id="PTHR31747">
    <property type="entry name" value="PROTEIN LSD1"/>
    <property type="match status" value="1"/>
</dbReference>
<dbReference type="GO" id="GO:0005634">
    <property type="term" value="C:nucleus"/>
    <property type="evidence" value="ECO:0007669"/>
    <property type="project" value="UniProtKB-SubCell"/>
</dbReference>
<dbReference type="NCBIfam" id="TIGR01053">
    <property type="entry name" value="LSD1"/>
    <property type="match status" value="1"/>
</dbReference>
<reference evidence="5 6" key="1">
    <citation type="submission" date="2015-01" db="EMBL/GenBank/DDBJ databases">
        <title>Genome of allotetraploid Gossypium barbadense reveals genomic plasticity and fiber elongation in cotton evolution.</title>
        <authorList>
            <person name="Chen X."/>
            <person name="Liu X."/>
            <person name="Zhao B."/>
            <person name="Zheng H."/>
            <person name="Hu Y."/>
            <person name="Lu G."/>
            <person name="Yang C."/>
            <person name="Chen J."/>
            <person name="Shan C."/>
            <person name="Zhang L."/>
            <person name="Zhou Y."/>
            <person name="Wang L."/>
            <person name="Guo W."/>
            <person name="Bai Y."/>
            <person name="Ruan J."/>
            <person name="Shangguan X."/>
            <person name="Mao Y."/>
            <person name="Jiang J."/>
            <person name="Zhu Y."/>
            <person name="Lei J."/>
            <person name="Kang H."/>
            <person name="Chen S."/>
            <person name="He X."/>
            <person name="Wang R."/>
            <person name="Wang Y."/>
            <person name="Chen J."/>
            <person name="Wang L."/>
            <person name="Yu S."/>
            <person name="Wang B."/>
            <person name="Wei J."/>
            <person name="Song S."/>
            <person name="Lu X."/>
            <person name="Gao Z."/>
            <person name="Gu W."/>
            <person name="Deng X."/>
            <person name="Ma D."/>
            <person name="Wang S."/>
            <person name="Liang W."/>
            <person name="Fang L."/>
            <person name="Cai C."/>
            <person name="Zhu X."/>
            <person name="Zhou B."/>
            <person name="Zhang Y."/>
            <person name="Chen Z."/>
            <person name="Xu S."/>
            <person name="Zhu R."/>
            <person name="Wang S."/>
            <person name="Zhang T."/>
            <person name="Zhao G."/>
        </authorList>
    </citation>
    <scope>NUCLEOTIDE SEQUENCE [LARGE SCALE GENOMIC DNA]</scope>
    <source>
        <strain evidence="6">cv. Xinhai21</strain>
        <tissue evidence="5">Leaf</tissue>
    </source>
</reference>
<proteinExistence type="predicted"/>
<accession>A0A2P5YFQ8</accession>
<keyword evidence="2" id="KW-0539">Nucleus</keyword>
<gene>
    <name evidence="5" type="ORF">GOBAR_AA06159</name>
</gene>
<evidence type="ECO:0000256" key="3">
    <source>
        <dbReference type="SAM" id="MobiDB-lite"/>
    </source>
</evidence>
<dbReference type="PANTHER" id="PTHR31747:SF17">
    <property type="entry name" value="PROTEIN LOL2"/>
    <property type="match status" value="1"/>
</dbReference>
<dbReference type="InterPro" id="IPR040319">
    <property type="entry name" value="LSD1-like"/>
</dbReference>
<feature type="compositionally biased region" description="Low complexity" evidence="3">
    <location>
        <begin position="26"/>
        <end position="37"/>
    </location>
</feature>
<protein>
    <recommendedName>
        <fullName evidence="4">Zinc finger LSD1-type domain-containing protein</fullName>
    </recommendedName>
</protein>
<sequence>MGDSEAVVADSSAMMDYTSAAYNSAGSGAYSSQATGYPTAPGGHPNSAGQEGQSSAMYDGKPAGGSTDETAVAVGNTAADASKAAACNYPLNGNVVNAAGNATTVENGNAFDNLGGDSTAPEFVDGSAPTMSAEEERLWSILRANSLDFNAWTALIEETEKVAEREQKLQNSNRDAISHVLSRPPPSPLIFFGSDLYSVSDRVDIGIAPQIAESSSRPPPLLVFAGSDPYTVSDRVDTSTASQIAPSPEMVQMAQMVCGSCRQLLSYPEGTRQDKCSCCETVNFVLEVVISTYVRL</sequence>